<name>X0VS92_9ZZZZ</name>
<organism evidence="1">
    <name type="scientific">marine sediment metagenome</name>
    <dbReference type="NCBI Taxonomy" id="412755"/>
    <lineage>
        <taxon>unclassified sequences</taxon>
        <taxon>metagenomes</taxon>
        <taxon>ecological metagenomes</taxon>
    </lineage>
</organism>
<sequence length="65" mass="6914">STCLGQSGSGFGRILNYDYISIFAAAGLLRNDVLGTFAERFVDKIVAVANSASKSHKDVTCLDKT</sequence>
<protein>
    <submittedName>
        <fullName evidence="1">Uncharacterized protein</fullName>
    </submittedName>
</protein>
<feature type="non-terminal residue" evidence="1">
    <location>
        <position position="1"/>
    </location>
</feature>
<evidence type="ECO:0000313" key="1">
    <source>
        <dbReference type="EMBL" id="GAG21095.1"/>
    </source>
</evidence>
<dbReference type="EMBL" id="BARS01038303">
    <property type="protein sequence ID" value="GAG21095.1"/>
    <property type="molecule type" value="Genomic_DNA"/>
</dbReference>
<dbReference type="AlphaFoldDB" id="X0VS92"/>
<accession>X0VS92</accession>
<comment type="caution">
    <text evidence="1">The sequence shown here is derived from an EMBL/GenBank/DDBJ whole genome shotgun (WGS) entry which is preliminary data.</text>
</comment>
<reference evidence="1" key="1">
    <citation type="journal article" date="2014" name="Front. Microbiol.">
        <title>High frequency of phylogenetically diverse reductive dehalogenase-homologous genes in deep subseafloor sedimentary metagenomes.</title>
        <authorList>
            <person name="Kawai M."/>
            <person name="Futagami T."/>
            <person name="Toyoda A."/>
            <person name="Takaki Y."/>
            <person name="Nishi S."/>
            <person name="Hori S."/>
            <person name="Arai W."/>
            <person name="Tsubouchi T."/>
            <person name="Morono Y."/>
            <person name="Uchiyama I."/>
            <person name="Ito T."/>
            <person name="Fujiyama A."/>
            <person name="Inagaki F."/>
            <person name="Takami H."/>
        </authorList>
    </citation>
    <scope>NUCLEOTIDE SEQUENCE</scope>
    <source>
        <strain evidence="1">Expedition CK06-06</strain>
    </source>
</reference>
<proteinExistence type="predicted"/>
<gene>
    <name evidence="1" type="ORF">S01H1_58631</name>
</gene>